<organism evidence="1 2">
    <name type="scientific">Panagrolaimus sp. ES5</name>
    <dbReference type="NCBI Taxonomy" id="591445"/>
    <lineage>
        <taxon>Eukaryota</taxon>
        <taxon>Metazoa</taxon>
        <taxon>Ecdysozoa</taxon>
        <taxon>Nematoda</taxon>
        <taxon>Chromadorea</taxon>
        <taxon>Rhabditida</taxon>
        <taxon>Tylenchina</taxon>
        <taxon>Panagrolaimomorpha</taxon>
        <taxon>Panagrolaimoidea</taxon>
        <taxon>Panagrolaimidae</taxon>
        <taxon>Panagrolaimus</taxon>
    </lineage>
</organism>
<dbReference type="WBParaSite" id="ES5_v2.g20674.t1">
    <property type="protein sequence ID" value="ES5_v2.g20674.t1"/>
    <property type="gene ID" value="ES5_v2.g20674"/>
</dbReference>
<evidence type="ECO:0000313" key="1">
    <source>
        <dbReference type="Proteomes" id="UP000887579"/>
    </source>
</evidence>
<sequence>MIKNGFHNIQADEEDVEKLFIKPLINELRYYSGLNFDFRCFILKILKFLEVEQKQRLADAIVATKIDQSLLDCVFDGIDYRRSSSSNVPMLLSQDSEVVDNTTMPSSSSSKYITIDTDDDVGKRHHRPQNRRRSFLDNLEEYNDDVSPPKKQCQRTSKINSIIAVDPIPELDEFIHVPNYKLISYIQNGISKSRLFIFPTSDKSYCYEYFYDFNREMYICCGCNNAKKCTHAIILKDSNGTDYVRCLKTDHICDLRLFKPEKYKTDFIIKKPNYEFIGTDNELLLFTSIDKTKFYKMSYDAHQKLYICTQCWKSGNYIQACVCYDNNGNQYISVRNQKHICSTMNYLVLDEQQPSIRKTVVLPSFQHVVRNLNKKPRRTYVTKKQRQKTQ</sequence>
<protein>
    <submittedName>
        <fullName evidence="2">Uncharacterized protein</fullName>
    </submittedName>
</protein>
<accession>A0AC34FTC8</accession>
<evidence type="ECO:0000313" key="2">
    <source>
        <dbReference type="WBParaSite" id="ES5_v2.g20674.t1"/>
    </source>
</evidence>
<proteinExistence type="predicted"/>
<dbReference type="Proteomes" id="UP000887579">
    <property type="component" value="Unplaced"/>
</dbReference>
<name>A0AC34FTC8_9BILA</name>
<reference evidence="2" key="1">
    <citation type="submission" date="2022-11" db="UniProtKB">
        <authorList>
            <consortium name="WormBaseParasite"/>
        </authorList>
    </citation>
    <scope>IDENTIFICATION</scope>
</reference>